<dbReference type="Proteomes" id="UP000248423">
    <property type="component" value="Unassembled WGS sequence"/>
</dbReference>
<reference evidence="2 3" key="1">
    <citation type="submission" date="2018-02" db="EMBL/GenBank/DDBJ databases">
        <title>The genomes of Aspergillus section Nigri reveals drivers in fungal speciation.</title>
        <authorList>
            <consortium name="DOE Joint Genome Institute"/>
            <person name="Vesth T.C."/>
            <person name="Nybo J."/>
            <person name="Theobald S."/>
            <person name="Brandl J."/>
            <person name="Frisvad J.C."/>
            <person name="Nielsen K.F."/>
            <person name="Lyhne E.K."/>
            <person name="Kogle M.E."/>
            <person name="Kuo A."/>
            <person name="Riley R."/>
            <person name="Clum A."/>
            <person name="Nolan M."/>
            <person name="Lipzen A."/>
            <person name="Salamov A."/>
            <person name="Henrissat B."/>
            <person name="Wiebenga A."/>
            <person name="De vries R.P."/>
            <person name="Grigoriev I.V."/>
            <person name="Mortensen U.H."/>
            <person name="Andersen M.R."/>
            <person name="Baker S.E."/>
        </authorList>
    </citation>
    <scope>NUCLEOTIDE SEQUENCE [LARGE SCALE GENOMIC DNA]</scope>
    <source>
        <strain evidence="2 3">CBS 121057</strain>
    </source>
</reference>
<protein>
    <recommendedName>
        <fullName evidence="1">HNH nuclease domain-containing protein</fullName>
    </recommendedName>
</protein>
<dbReference type="AlphaFoldDB" id="A0A319FPC5"/>
<dbReference type="VEuPathDB" id="FungiDB:BO78DRAFT_435179"/>
<organism evidence="2 3">
    <name type="scientific">Aspergillus sclerotiicarbonarius (strain CBS 121057 / IBT 28362)</name>
    <dbReference type="NCBI Taxonomy" id="1448318"/>
    <lineage>
        <taxon>Eukaryota</taxon>
        <taxon>Fungi</taxon>
        <taxon>Dikarya</taxon>
        <taxon>Ascomycota</taxon>
        <taxon>Pezizomycotina</taxon>
        <taxon>Eurotiomycetes</taxon>
        <taxon>Eurotiomycetidae</taxon>
        <taxon>Eurotiales</taxon>
        <taxon>Aspergillaceae</taxon>
        <taxon>Aspergillus</taxon>
        <taxon>Aspergillus subgen. Circumdati</taxon>
    </lineage>
</organism>
<dbReference type="STRING" id="1448318.A0A319FPC5"/>
<feature type="domain" description="HNH nuclease" evidence="1">
    <location>
        <begin position="90"/>
        <end position="188"/>
    </location>
</feature>
<dbReference type="OrthoDB" id="2104739at2759"/>
<dbReference type="EMBL" id="KZ826315">
    <property type="protein sequence ID" value="PYI12653.1"/>
    <property type="molecule type" value="Genomic_DNA"/>
</dbReference>
<evidence type="ECO:0000313" key="2">
    <source>
        <dbReference type="EMBL" id="PYI12653.1"/>
    </source>
</evidence>
<evidence type="ECO:0000259" key="1">
    <source>
        <dbReference type="Pfam" id="PF13391"/>
    </source>
</evidence>
<dbReference type="Pfam" id="PF13391">
    <property type="entry name" value="HNH_2"/>
    <property type="match status" value="1"/>
</dbReference>
<sequence>MHLGSDNSKAFLDAFTDGGKESIAKDIVNATTDDQLYDVFANLLTALAIPMKTRSRAGPVSSSPYARGLQSVEVESSFREQCMKRDGHCCIVTGELDTDTWVARGHPEDVDFGPMEVAHIIPLAYTSWHMSATKQPPSQNASAWEFLWRYFPRVRQAGMKVETINSLTNGLTMRSPVHLAFLDFAIAFRPTEIPNVYERVLFRRYPSAERRALPASDWIEFKQALGAEDLELPSAALLDCHYRLAEIFNASGMAQTIDKHWHRWQNLKGDILRPDGGTDIGAYLSLALWERVPCRLRE</sequence>
<gene>
    <name evidence="2" type="ORF">BO78DRAFT_435179</name>
</gene>
<dbReference type="InterPro" id="IPR003615">
    <property type="entry name" value="HNH_nuc"/>
</dbReference>
<evidence type="ECO:0000313" key="3">
    <source>
        <dbReference type="Proteomes" id="UP000248423"/>
    </source>
</evidence>
<accession>A0A319FPC5</accession>
<name>A0A319FPC5_ASPSB</name>
<keyword evidence="3" id="KW-1185">Reference proteome</keyword>
<proteinExistence type="predicted"/>